<keyword evidence="2" id="KW-1133">Transmembrane helix</keyword>
<dbReference type="Proteomes" id="UP000604825">
    <property type="component" value="Unassembled WGS sequence"/>
</dbReference>
<evidence type="ECO:0000313" key="4">
    <source>
        <dbReference type="EMBL" id="CAD6268482.1"/>
    </source>
</evidence>
<dbReference type="Pfam" id="PF13968">
    <property type="entry name" value="DUF4220"/>
    <property type="match status" value="1"/>
</dbReference>
<sequence>MAGVIVGIGAYGQRYRHHPFTRFIFLGATTLFLPVISSLVSLSAGENTFTDLNTAASWFATCTPEWHSFLVIIWAFLVHIVMINTSIVVSVDDREGRNVGPPLQLIAQGVWILYLGIIYLVNNAGRQAELISLEVIPFVLISAKILFKYYAFEKARKSFALGKNPRLIFRYMQQLSHNKQSQHHSEEPTVSEDAHAPPPLLVMGEEKRRMDKHPHGYMFKNPVLQQSIGLVTIDRVWQSDGKLLVPIPQRLKDLCLSFALFKLLRCRFARYEHHNIGSGDTIDFFWSFLLKDGEFDSDSVFRVLADELSFVHDYYYSSLPISYSSYWLPIVGIFISFLSIGYCILLAVWIQSNNLLQNIPQFVCSIRCVNNLYHGYGDSYWYGNLYYDLVPMLLIIVVVVTAEARDLLSYACSNWTKVVLVCRLLNSASLQRSLCMQQWFARLFRCRCNLMKHWSGKMGQCSLLVLSPRTTVLVRLRRLLHLPDQKTKIKVPSAVKASIVDALRRSRNGQLSNGKVSLRRWSEVGETFLWACNSNSASNVILTWHIATSILEVRNPCKHDQQQSSPISDHKIAATHISRYCTYLVTWCPELLPDDVAWSKSMYEAIKKDAEHALTKHSATGSSVSEYEYHQLVELLSSNSNHEVVKNGVKLAQQVVEAIDDEQTAWELLAGFWSEMILYVAPSDNLKGHSEAIARGGELITLLWALLNHARIVSRPTDAASAGTDDDLPSDGTSSPPAATY</sequence>
<evidence type="ECO:0000256" key="1">
    <source>
        <dbReference type="SAM" id="MobiDB-lite"/>
    </source>
</evidence>
<dbReference type="EMBL" id="CAJGYO010000014">
    <property type="protein sequence ID" value="CAD6268482.1"/>
    <property type="molecule type" value="Genomic_DNA"/>
</dbReference>
<dbReference type="Pfam" id="PF04578">
    <property type="entry name" value="DUF594"/>
    <property type="match status" value="1"/>
</dbReference>
<feature type="domain" description="DUF4220" evidence="3">
    <location>
        <begin position="62"/>
        <end position="464"/>
    </location>
</feature>
<feature type="region of interest" description="Disordered" evidence="1">
    <location>
        <begin position="718"/>
        <end position="741"/>
    </location>
</feature>
<feature type="transmembrane region" description="Helical" evidence="2">
    <location>
        <begin position="103"/>
        <end position="121"/>
    </location>
</feature>
<organism evidence="4 5">
    <name type="scientific">Miscanthus lutarioriparius</name>
    <dbReference type="NCBI Taxonomy" id="422564"/>
    <lineage>
        <taxon>Eukaryota</taxon>
        <taxon>Viridiplantae</taxon>
        <taxon>Streptophyta</taxon>
        <taxon>Embryophyta</taxon>
        <taxon>Tracheophyta</taxon>
        <taxon>Spermatophyta</taxon>
        <taxon>Magnoliopsida</taxon>
        <taxon>Liliopsida</taxon>
        <taxon>Poales</taxon>
        <taxon>Poaceae</taxon>
        <taxon>PACMAD clade</taxon>
        <taxon>Panicoideae</taxon>
        <taxon>Andropogonodae</taxon>
        <taxon>Andropogoneae</taxon>
        <taxon>Saccharinae</taxon>
        <taxon>Miscanthus</taxon>
    </lineage>
</organism>
<name>A0A811REQ2_9POAL</name>
<feature type="transmembrane region" description="Helical" evidence="2">
    <location>
        <begin position="326"/>
        <end position="350"/>
    </location>
</feature>
<reference evidence="4" key="1">
    <citation type="submission" date="2020-10" db="EMBL/GenBank/DDBJ databases">
        <authorList>
            <person name="Han B."/>
            <person name="Lu T."/>
            <person name="Zhao Q."/>
            <person name="Huang X."/>
            <person name="Zhao Y."/>
        </authorList>
    </citation>
    <scope>NUCLEOTIDE SEQUENCE</scope>
</reference>
<feature type="compositionally biased region" description="Polar residues" evidence="1">
    <location>
        <begin position="731"/>
        <end position="741"/>
    </location>
</feature>
<feature type="transmembrane region" description="Helical" evidence="2">
    <location>
        <begin position="127"/>
        <end position="147"/>
    </location>
</feature>
<evidence type="ECO:0000256" key="2">
    <source>
        <dbReference type="SAM" id="Phobius"/>
    </source>
</evidence>
<feature type="transmembrane region" description="Helical" evidence="2">
    <location>
        <begin position="23"/>
        <end position="44"/>
    </location>
</feature>
<evidence type="ECO:0000313" key="5">
    <source>
        <dbReference type="Proteomes" id="UP000604825"/>
    </source>
</evidence>
<feature type="transmembrane region" description="Helical" evidence="2">
    <location>
        <begin position="66"/>
        <end position="91"/>
    </location>
</feature>
<dbReference type="InterPro" id="IPR025315">
    <property type="entry name" value="DUF4220"/>
</dbReference>
<protein>
    <recommendedName>
        <fullName evidence="3">DUF4220 domain-containing protein</fullName>
    </recommendedName>
</protein>
<dbReference type="AlphaFoldDB" id="A0A811REQ2"/>
<dbReference type="PANTHER" id="PTHR31325">
    <property type="entry name" value="OS01G0798800 PROTEIN-RELATED"/>
    <property type="match status" value="1"/>
</dbReference>
<dbReference type="InterPro" id="IPR007658">
    <property type="entry name" value="DUF594"/>
</dbReference>
<keyword evidence="5" id="KW-1185">Reference proteome</keyword>
<keyword evidence="2" id="KW-0812">Transmembrane</keyword>
<feature type="transmembrane region" description="Helical" evidence="2">
    <location>
        <begin position="385"/>
        <end position="404"/>
    </location>
</feature>
<proteinExistence type="predicted"/>
<comment type="caution">
    <text evidence="4">The sequence shown here is derived from an EMBL/GenBank/DDBJ whole genome shotgun (WGS) entry which is preliminary data.</text>
</comment>
<dbReference type="OrthoDB" id="693467at2759"/>
<accession>A0A811REQ2</accession>
<evidence type="ECO:0000259" key="3">
    <source>
        <dbReference type="Pfam" id="PF13968"/>
    </source>
</evidence>
<keyword evidence="2" id="KW-0472">Membrane</keyword>
<gene>
    <name evidence="4" type="ORF">NCGR_LOCUS51787</name>
</gene>